<reference evidence="1 2" key="1">
    <citation type="journal article" date="2012" name="PLoS Pathog.">
        <title>Diverse lifestyles and strategies of plant pathogenesis encoded in the genomes of eighteen Dothideomycetes fungi.</title>
        <authorList>
            <person name="Ohm R.A."/>
            <person name="Feau N."/>
            <person name="Henrissat B."/>
            <person name="Schoch C.L."/>
            <person name="Horwitz B.A."/>
            <person name="Barry K.W."/>
            <person name="Condon B.J."/>
            <person name="Copeland A.C."/>
            <person name="Dhillon B."/>
            <person name="Glaser F."/>
            <person name="Hesse C.N."/>
            <person name="Kosti I."/>
            <person name="LaButti K."/>
            <person name="Lindquist E.A."/>
            <person name="Lucas S."/>
            <person name="Salamov A.A."/>
            <person name="Bradshaw R.E."/>
            <person name="Ciuffetti L."/>
            <person name="Hamelin R.C."/>
            <person name="Kema G.H.J."/>
            <person name="Lawrence C."/>
            <person name="Scott J.A."/>
            <person name="Spatafora J.W."/>
            <person name="Turgeon B.G."/>
            <person name="de Wit P.J.G.M."/>
            <person name="Zhong S."/>
            <person name="Goodwin S.B."/>
            <person name="Grigoriev I.V."/>
        </authorList>
    </citation>
    <scope>NUCLEOTIDE SEQUENCE [LARGE SCALE GENOMIC DNA]</scope>
    <source>
        <strain evidence="2">28A</strain>
    </source>
</reference>
<accession>R0KBV4</accession>
<dbReference type="GeneID" id="19395483"/>
<dbReference type="Proteomes" id="UP000016935">
    <property type="component" value="Unassembled WGS sequence"/>
</dbReference>
<dbReference type="EMBL" id="KB908648">
    <property type="protein sequence ID" value="EOA85692.1"/>
    <property type="molecule type" value="Genomic_DNA"/>
</dbReference>
<name>R0KBV4_EXST2</name>
<protein>
    <submittedName>
        <fullName evidence="1">Uncharacterized protein</fullName>
    </submittedName>
</protein>
<dbReference type="STRING" id="671987.R0KBV4"/>
<dbReference type="AlphaFoldDB" id="R0KBV4"/>
<evidence type="ECO:0000313" key="2">
    <source>
        <dbReference type="Proteomes" id="UP000016935"/>
    </source>
</evidence>
<dbReference type="RefSeq" id="XP_008026648.1">
    <property type="nucleotide sequence ID" value="XM_008028457.1"/>
</dbReference>
<gene>
    <name evidence="1" type="ORF">SETTUDRAFT_111360</name>
</gene>
<dbReference type="HOGENOM" id="CLU_060565_0_0_1"/>
<keyword evidence="2" id="KW-1185">Reference proteome</keyword>
<organism evidence="1 2">
    <name type="scientific">Exserohilum turcicum (strain 28A)</name>
    <name type="common">Northern leaf blight fungus</name>
    <name type="synonym">Setosphaeria turcica</name>
    <dbReference type="NCBI Taxonomy" id="671987"/>
    <lineage>
        <taxon>Eukaryota</taxon>
        <taxon>Fungi</taxon>
        <taxon>Dikarya</taxon>
        <taxon>Ascomycota</taxon>
        <taxon>Pezizomycotina</taxon>
        <taxon>Dothideomycetes</taxon>
        <taxon>Pleosporomycetidae</taxon>
        <taxon>Pleosporales</taxon>
        <taxon>Pleosporineae</taxon>
        <taxon>Pleosporaceae</taxon>
        <taxon>Exserohilum</taxon>
    </lineage>
</organism>
<proteinExistence type="predicted"/>
<dbReference type="OrthoDB" id="3936685at2759"/>
<reference evidence="1 2" key="2">
    <citation type="journal article" date="2013" name="PLoS Genet.">
        <title>Comparative genome structure, secondary metabolite, and effector coding capacity across Cochliobolus pathogens.</title>
        <authorList>
            <person name="Condon B.J."/>
            <person name="Leng Y."/>
            <person name="Wu D."/>
            <person name="Bushley K.E."/>
            <person name="Ohm R.A."/>
            <person name="Otillar R."/>
            <person name="Martin J."/>
            <person name="Schackwitz W."/>
            <person name="Grimwood J."/>
            <person name="MohdZainudin N."/>
            <person name="Xue C."/>
            <person name="Wang R."/>
            <person name="Manning V.A."/>
            <person name="Dhillon B."/>
            <person name="Tu Z.J."/>
            <person name="Steffenson B.J."/>
            <person name="Salamov A."/>
            <person name="Sun H."/>
            <person name="Lowry S."/>
            <person name="LaButti K."/>
            <person name="Han J."/>
            <person name="Copeland A."/>
            <person name="Lindquist E."/>
            <person name="Barry K."/>
            <person name="Schmutz J."/>
            <person name="Baker S.E."/>
            <person name="Ciuffetti L.M."/>
            <person name="Grigoriev I.V."/>
            <person name="Zhong S."/>
            <person name="Turgeon B.G."/>
        </authorList>
    </citation>
    <scope>NUCLEOTIDE SEQUENCE [LARGE SCALE GENOMIC DNA]</scope>
    <source>
        <strain evidence="2">28A</strain>
    </source>
</reference>
<evidence type="ECO:0000313" key="1">
    <source>
        <dbReference type="EMBL" id="EOA85692.1"/>
    </source>
</evidence>
<sequence>MLRHQVEIFFSFGPDLASFVFGKLQGFAAGGSNKLIGSKFDVSLSGLDSKSLSQWSSLYPWNSCKMAATLVLLFAAPRDSESLFFAVKTQSRSLGGLPTLEHIRETPSASLDTAYRRAKQDAFGDGKRTTVMAVNLTDVHIFELVEQGKAQLHFSFAHVFVIAVGPEGAVIWQSWGKFGYRLDEYLNRGGGQLRDWQEADQFVNDFTKLVSGKGTWTAKRNKLYERLFHIDLNHICGPKGLEKPLTSKFKPWVRISTLEDVRYEHVTKFRWSAPSVG</sequence>